<evidence type="ECO:0000256" key="2">
    <source>
        <dbReference type="SAM" id="Phobius"/>
    </source>
</evidence>
<reference evidence="5 6" key="2">
    <citation type="journal article" date="2011" name="PLoS ONE">
        <title>The Cyst-Dividing Bacterium Ramlibacter tataouinensis TTB310 Genome Reveals a Well-Stocked Toolbox for Adaptation to a Desert Environment.</title>
        <authorList>
            <person name="De Luca G."/>
            <person name="Barakat M."/>
            <person name="Ortet P."/>
            <person name="Fochesato S."/>
            <person name="Jourlin-Castelli C."/>
            <person name="Ansaldi M."/>
            <person name="Py B."/>
            <person name="Fichant G."/>
            <person name="Coutinho P.M."/>
            <person name="Voulhoux R."/>
            <person name="Bastien O."/>
            <person name="Marechal E."/>
            <person name="Henrissat B."/>
            <person name="Quentin Y."/>
            <person name="Noirot P."/>
            <person name="Filloux A."/>
            <person name="Mejean V."/>
            <person name="Dubow M.S."/>
            <person name="Barras F."/>
            <person name="Barbe V."/>
            <person name="Weissenbach J."/>
            <person name="Mihalcescu I."/>
            <person name="Vermeglio A."/>
            <person name="Achouak W."/>
            <person name="Heulin T."/>
        </authorList>
    </citation>
    <scope>NUCLEOTIDE SEQUENCE [LARGE SCALE GENOMIC DNA]</scope>
    <source>
        <strain evidence="6">ATCC BAA-407 / DSM 14655 / LMG 21543 / TTB310</strain>
    </source>
</reference>
<name>F5XXJ2_RAMTT</name>
<feature type="transmembrane region" description="Helical" evidence="2">
    <location>
        <begin position="112"/>
        <end position="133"/>
    </location>
</feature>
<reference evidence="6" key="1">
    <citation type="submission" date="2006-01" db="EMBL/GenBank/DDBJ databases">
        <title>Genome of the cyst-dividing bacterium Ramlibacter tataouinensis.</title>
        <authorList>
            <person name="Barakat M."/>
            <person name="Ortet P."/>
            <person name="De Luca G."/>
            <person name="Jourlin-Castelli C."/>
            <person name="Ansaldi M."/>
            <person name="Py B."/>
            <person name="Fichant G."/>
            <person name="Coutinho P."/>
            <person name="Voulhoux R."/>
            <person name="Bastien O."/>
            <person name="Roy S."/>
            <person name="Marechal E."/>
            <person name="Henrissat B."/>
            <person name="Quentin Y."/>
            <person name="Noirot P."/>
            <person name="Filloux A."/>
            <person name="Mejean V."/>
            <person name="DuBow M."/>
            <person name="Barras F."/>
            <person name="Heulin T."/>
        </authorList>
    </citation>
    <scope>NUCLEOTIDE SEQUENCE [LARGE SCALE GENOMIC DNA]</scope>
    <source>
        <strain evidence="6">ATCC BAA-407 / DSM 14655 / LMG 21543 / TTB310</strain>
    </source>
</reference>
<feature type="signal peptide" evidence="3">
    <location>
        <begin position="1"/>
        <end position="23"/>
    </location>
</feature>
<feature type="transmembrane region" description="Helical" evidence="2">
    <location>
        <begin position="86"/>
        <end position="106"/>
    </location>
</feature>
<feature type="domain" description="Tim44-like" evidence="4">
    <location>
        <begin position="181"/>
        <end position="312"/>
    </location>
</feature>
<gene>
    <name evidence="5" type="ordered locus">Rta_07140</name>
</gene>
<keyword evidence="3" id="KW-0732">Signal</keyword>
<proteinExistence type="predicted"/>
<dbReference type="PANTHER" id="PTHR41542:SF1">
    <property type="entry name" value="BLL5807 PROTEIN"/>
    <property type="match status" value="1"/>
</dbReference>
<dbReference type="KEGG" id="rta:Rta_07140"/>
<dbReference type="PANTHER" id="PTHR41542">
    <property type="entry name" value="BLL5807 PROTEIN"/>
    <property type="match status" value="1"/>
</dbReference>
<dbReference type="HOGENOM" id="CLU_052470_0_0_4"/>
<dbReference type="STRING" id="365046.Rta_07140"/>
<dbReference type="Pfam" id="PF04280">
    <property type="entry name" value="Tim44"/>
    <property type="match status" value="1"/>
</dbReference>
<keyword evidence="6" id="KW-1185">Reference proteome</keyword>
<dbReference type="InterPro" id="IPR032710">
    <property type="entry name" value="NTF2-like_dom_sf"/>
</dbReference>
<keyword evidence="2" id="KW-0812">Transmembrane</keyword>
<dbReference type="RefSeq" id="WP_013900028.1">
    <property type="nucleotide sequence ID" value="NC_015677.1"/>
</dbReference>
<evidence type="ECO:0000259" key="4">
    <source>
        <dbReference type="SMART" id="SM00978"/>
    </source>
</evidence>
<dbReference type="AlphaFoldDB" id="F5XXJ2"/>
<dbReference type="Proteomes" id="UP000008385">
    <property type="component" value="Chromosome"/>
</dbReference>
<feature type="compositionally biased region" description="Low complexity" evidence="1">
    <location>
        <begin position="42"/>
        <end position="66"/>
    </location>
</feature>
<evidence type="ECO:0000256" key="3">
    <source>
        <dbReference type="SAM" id="SignalP"/>
    </source>
</evidence>
<dbReference type="SUPFAM" id="SSF54427">
    <property type="entry name" value="NTF2-like"/>
    <property type="match status" value="1"/>
</dbReference>
<dbReference type="InterPro" id="IPR007379">
    <property type="entry name" value="Tim44-like_dom"/>
</dbReference>
<dbReference type="OrthoDB" id="5297955at2"/>
<dbReference type="EMBL" id="CP000245">
    <property type="protein sequence ID" value="AEG91795.1"/>
    <property type="molecule type" value="Genomic_DNA"/>
</dbReference>
<sequence>MKKALTLLTVVLALGLAALDADAARRLGGGKSSGMQRDNVTAPAKPAGASNAAPGTPGQAPAAAAAPAAATAPATAGAAAQAKRSWMGPLAGIAAGLGLAALASHLGFGEELAAVLLIALLAMAVLAVAGLVLRRRAGQPTMAGMGGFGSTGPVPADPAPGPAGTLQRTGGSGGSLIGSRLDGVAAPRSTIPQDFDAEGFVRNAKANFLALQAAHDARDLDRLGEYLTPEMLDAVRAELAERDDVPQTTEVFGLQAEVLDVAQEPAQYVVSVRFTGSIRHAHGTETEDLDEIWHLAKPRFGTGGWLVAGIQQA</sequence>
<keyword evidence="2" id="KW-0472">Membrane</keyword>
<evidence type="ECO:0000256" key="1">
    <source>
        <dbReference type="SAM" id="MobiDB-lite"/>
    </source>
</evidence>
<dbReference type="eggNOG" id="COG4395">
    <property type="taxonomic scope" value="Bacteria"/>
</dbReference>
<evidence type="ECO:0000313" key="6">
    <source>
        <dbReference type="Proteomes" id="UP000008385"/>
    </source>
</evidence>
<keyword evidence="2" id="KW-1133">Transmembrane helix</keyword>
<feature type="region of interest" description="Disordered" evidence="1">
    <location>
        <begin position="28"/>
        <end position="66"/>
    </location>
</feature>
<feature type="chain" id="PRO_5003331160" description="Tim44-like domain-containing protein" evidence="3">
    <location>
        <begin position="24"/>
        <end position="313"/>
    </location>
</feature>
<organism evidence="5 6">
    <name type="scientific">Ramlibacter tataouinensis (strain ATCC BAA-407 / DSM 14655 / LMG 21543 / TTB310)</name>
    <dbReference type="NCBI Taxonomy" id="365046"/>
    <lineage>
        <taxon>Bacteria</taxon>
        <taxon>Pseudomonadati</taxon>
        <taxon>Pseudomonadota</taxon>
        <taxon>Betaproteobacteria</taxon>
        <taxon>Burkholderiales</taxon>
        <taxon>Comamonadaceae</taxon>
        <taxon>Ramlibacter</taxon>
    </lineage>
</organism>
<protein>
    <recommendedName>
        <fullName evidence="4">Tim44-like domain-containing protein</fullName>
    </recommendedName>
</protein>
<accession>F5XXJ2</accession>
<evidence type="ECO:0000313" key="5">
    <source>
        <dbReference type="EMBL" id="AEG91795.1"/>
    </source>
</evidence>
<dbReference type="SMART" id="SM00978">
    <property type="entry name" value="Tim44"/>
    <property type="match status" value="1"/>
</dbReference>